<gene>
    <name evidence="1" type="ORF">PISMIDRAFT_10122</name>
</gene>
<reference evidence="1 2" key="1">
    <citation type="submission" date="2014-04" db="EMBL/GenBank/DDBJ databases">
        <authorList>
            <consortium name="DOE Joint Genome Institute"/>
            <person name="Kuo A."/>
            <person name="Kohler A."/>
            <person name="Costa M.D."/>
            <person name="Nagy L.G."/>
            <person name="Floudas D."/>
            <person name="Copeland A."/>
            <person name="Barry K.W."/>
            <person name="Cichocki N."/>
            <person name="Veneault-Fourrey C."/>
            <person name="LaButti K."/>
            <person name="Lindquist E.A."/>
            <person name="Lipzen A."/>
            <person name="Lundell T."/>
            <person name="Morin E."/>
            <person name="Murat C."/>
            <person name="Sun H."/>
            <person name="Tunlid A."/>
            <person name="Henrissat B."/>
            <person name="Grigoriev I.V."/>
            <person name="Hibbett D.S."/>
            <person name="Martin F."/>
            <person name="Nordberg H.P."/>
            <person name="Cantor M.N."/>
            <person name="Hua S.X."/>
        </authorList>
    </citation>
    <scope>NUCLEOTIDE SEQUENCE [LARGE SCALE GENOMIC DNA]</scope>
    <source>
        <strain evidence="1 2">441</strain>
    </source>
</reference>
<evidence type="ECO:0000313" key="1">
    <source>
        <dbReference type="EMBL" id="KIK24712.1"/>
    </source>
</evidence>
<keyword evidence="2" id="KW-1185">Reference proteome</keyword>
<dbReference type="EMBL" id="KN833714">
    <property type="protein sequence ID" value="KIK24712.1"/>
    <property type="molecule type" value="Genomic_DNA"/>
</dbReference>
<dbReference type="OrthoDB" id="2690291at2759"/>
<name>A0A0C9ZR02_9AGAM</name>
<reference evidence="2" key="2">
    <citation type="submission" date="2015-01" db="EMBL/GenBank/DDBJ databases">
        <title>Evolutionary Origins and Diversification of the Mycorrhizal Mutualists.</title>
        <authorList>
            <consortium name="DOE Joint Genome Institute"/>
            <consortium name="Mycorrhizal Genomics Consortium"/>
            <person name="Kohler A."/>
            <person name="Kuo A."/>
            <person name="Nagy L.G."/>
            <person name="Floudas D."/>
            <person name="Copeland A."/>
            <person name="Barry K.W."/>
            <person name="Cichocki N."/>
            <person name="Veneault-Fourrey C."/>
            <person name="LaButti K."/>
            <person name="Lindquist E.A."/>
            <person name="Lipzen A."/>
            <person name="Lundell T."/>
            <person name="Morin E."/>
            <person name="Murat C."/>
            <person name="Riley R."/>
            <person name="Ohm R."/>
            <person name="Sun H."/>
            <person name="Tunlid A."/>
            <person name="Henrissat B."/>
            <person name="Grigoriev I.V."/>
            <person name="Hibbett D.S."/>
            <person name="Martin F."/>
        </authorList>
    </citation>
    <scope>NUCLEOTIDE SEQUENCE [LARGE SCALE GENOMIC DNA]</scope>
    <source>
        <strain evidence="2">441</strain>
    </source>
</reference>
<protein>
    <submittedName>
        <fullName evidence="1">Uncharacterized protein</fullName>
    </submittedName>
</protein>
<accession>A0A0C9ZR02</accession>
<dbReference type="Proteomes" id="UP000054018">
    <property type="component" value="Unassembled WGS sequence"/>
</dbReference>
<dbReference type="HOGENOM" id="CLU_2004818_0_0_1"/>
<dbReference type="AlphaFoldDB" id="A0A0C9ZR02"/>
<proteinExistence type="predicted"/>
<sequence length="124" mass="13905">MTLDEYHTKASLEYTEVTFDFGTQKKFDRWRATAKKLGTKLGASDFKCKIIFITIHSEVTHGDLFSGKDEKGGDVAMRVGELMSCLFSPPLDEVVYASTLFMLTCGPLVSFQESFTSTQQSIRL</sequence>
<evidence type="ECO:0000313" key="2">
    <source>
        <dbReference type="Proteomes" id="UP000054018"/>
    </source>
</evidence>
<organism evidence="1 2">
    <name type="scientific">Pisolithus microcarpus 441</name>
    <dbReference type="NCBI Taxonomy" id="765257"/>
    <lineage>
        <taxon>Eukaryota</taxon>
        <taxon>Fungi</taxon>
        <taxon>Dikarya</taxon>
        <taxon>Basidiomycota</taxon>
        <taxon>Agaricomycotina</taxon>
        <taxon>Agaricomycetes</taxon>
        <taxon>Agaricomycetidae</taxon>
        <taxon>Boletales</taxon>
        <taxon>Sclerodermatineae</taxon>
        <taxon>Pisolithaceae</taxon>
        <taxon>Pisolithus</taxon>
    </lineage>
</organism>